<name>A0A7C8V8Z4_ORBOL</name>
<evidence type="ECO:0000313" key="2">
    <source>
        <dbReference type="EMBL" id="KAF3231246.1"/>
    </source>
</evidence>
<keyword evidence="1" id="KW-0812">Transmembrane</keyword>
<gene>
    <name evidence="2" type="ORF">TWF191_006737</name>
</gene>
<proteinExistence type="predicted"/>
<dbReference type="AlphaFoldDB" id="A0A7C8V8Z4"/>
<evidence type="ECO:0000313" key="3">
    <source>
        <dbReference type="Proteomes" id="UP000483672"/>
    </source>
</evidence>
<accession>A0A7C8V8Z4</accession>
<sequence length="495" mass="56306">MHHEKLVYILRLVLKYLILSSTAVYLIKLISLSTARGVITKYSQGAGFKLPCVVRPAFQNSLRGARKLVELIDMIFAEGLQVSDFGKVRLLSKDHNARFGGHFWDRTQVFKTIRVKLLPGNINKLIAAIEGSEVLPYLQHATISAGQVWYSRSRRDEKLDPEVVPLLAKAFSILTSLKTIDVEVNNGTNAIGFWKPTIDAIIAAGTKNIETINGPIAAIQMSKFKPLATAKLLRDYKTTFCNLKTLKIQTSVQIENPTATTHFWSIIAAMGTKLEDLTVKNSRVCFKDDPTPSKSSSYQCEGFSLPELKRLKLVDVAITSGDLKALLGNSDGIESISIAECRMPNEKDDWFEVLRYLRSERFPQLNSLYLAMSACYDEVSYELPKFSVEGDWMTEDCSVTLPSGKRANYVWKKNLWSELGKHKTVDKFWNSVTDKKWKSKQATRWKRRRLINDGWKLEMRRFGDPDYIDDDDPWVREVNDRYQGKLDLIDAEVDD</sequence>
<feature type="transmembrane region" description="Helical" evidence="1">
    <location>
        <begin position="6"/>
        <end position="27"/>
    </location>
</feature>
<organism evidence="2 3">
    <name type="scientific">Orbilia oligospora</name>
    <name type="common">Nematode-trapping fungus</name>
    <name type="synonym">Arthrobotrys oligospora</name>
    <dbReference type="NCBI Taxonomy" id="2813651"/>
    <lineage>
        <taxon>Eukaryota</taxon>
        <taxon>Fungi</taxon>
        <taxon>Dikarya</taxon>
        <taxon>Ascomycota</taxon>
        <taxon>Pezizomycotina</taxon>
        <taxon>Orbiliomycetes</taxon>
        <taxon>Orbiliales</taxon>
        <taxon>Orbiliaceae</taxon>
        <taxon>Orbilia</taxon>
    </lineage>
</organism>
<protein>
    <submittedName>
        <fullName evidence="2">Uncharacterized protein</fullName>
    </submittedName>
</protein>
<keyword evidence="1" id="KW-0472">Membrane</keyword>
<reference evidence="2 3" key="1">
    <citation type="submission" date="2019-06" db="EMBL/GenBank/DDBJ databases">
        <authorList>
            <person name="Palmer J.M."/>
        </authorList>
    </citation>
    <scope>NUCLEOTIDE SEQUENCE [LARGE SCALE GENOMIC DNA]</scope>
    <source>
        <strain evidence="2 3">TWF191</strain>
    </source>
</reference>
<comment type="caution">
    <text evidence="2">The sequence shown here is derived from an EMBL/GenBank/DDBJ whole genome shotgun (WGS) entry which is preliminary data.</text>
</comment>
<dbReference type="EMBL" id="WIPF01000004">
    <property type="protein sequence ID" value="KAF3231246.1"/>
    <property type="molecule type" value="Genomic_DNA"/>
</dbReference>
<evidence type="ECO:0000256" key="1">
    <source>
        <dbReference type="SAM" id="Phobius"/>
    </source>
</evidence>
<dbReference type="Proteomes" id="UP000483672">
    <property type="component" value="Unassembled WGS sequence"/>
</dbReference>
<keyword evidence="1" id="KW-1133">Transmembrane helix</keyword>